<dbReference type="SUPFAM" id="SSF69065">
    <property type="entry name" value="RNase III domain-like"/>
    <property type="match status" value="1"/>
</dbReference>
<dbReference type="PANTHER" id="PTHR11207:SF0">
    <property type="entry name" value="RIBONUCLEASE 3"/>
    <property type="match status" value="1"/>
</dbReference>
<dbReference type="Pfam" id="PF00636">
    <property type="entry name" value="Ribonuclease_3"/>
    <property type="match status" value="1"/>
</dbReference>
<sequence>MSDFERKRKHGGSHNSPARKIHQSRPGSLNGHDYKPQPSKPPVDDRLLPSLPSIDDQYKSVVFIHPSSAGPNNPSYDRLEFLGDAYLELIASQLIFERSPDLSAGRMSQVRESMVKNETIGQYSVLYGLDRQLKDFNRLRNESPNAWLKIKGDVFEAYVAAVVLSHPDGFAVVKKWLTQLWQPRLEAVSTKPEPSNKSKDDLARKVLGKGVKLDYLDEREPVIHYGQGTETYSVGVYLTGWGWENQYLGSGKGLSRVAAGQAAAAAALENHPLIDEIVAKRTAFFEARKAEKGQT</sequence>
<keyword evidence="1" id="KW-0694">RNA-binding</keyword>
<dbReference type="CDD" id="cd00593">
    <property type="entry name" value="RIBOc"/>
    <property type="match status" value="1"/>
</dbReference>
<dbReference type="Proteomes" id="UP000019484">
    <property type="component" value="Unassembled WGS sequence"/>
</dbReference>
<dbReference type="AlphaFoldDB" id="W9YEJ4"/>
<evidence type="ECO:0000256" key="1">
    <source>
        <dbReference type="ARBA" id="ARBA00022884"/>
    </source>
</evidence>
<dbReference type="SUPFAM" id="SSF54768">
    <property type="entry name" value="dsRNA-binding domain-like"/>
    <property type="match status" value="1"/>
</dbReference>
<evidence type="ECO:0000313" key="5">
    <source>
        <dbReference type="Proteomes" id="UP000019484"/>
    </source>
</evidence>
<protein>
    <recommendedName>
        <fullName evidence="3">RNase III domain-containing protein</fullName>
    </recommendedName>
</protein>
<dbReference type="eggNOG" id="KOG1817">
    <property type="taxonomic scope" value="Eukaryota"/>
</dbReference>
<organism evidence="4 5">
    <name type="scientific">Capronia coronata CBS 617.96</name>
    <dbReference type="NCBI Taxonomy" id="1182541"/>
    <lineage>
        <taxon>Eukaryota</taxon>
        <taxon>Fungi</taxon>
        <taxon>Dikarya</taxon>
        <taxon>Ascomycota</taxon>
        <taxon>Pezizomycotina</taxon>
        <taxon>Eurotiomycetes</taxon>
        <taxon>Chaetothyriomycetidae</taxon>
        <taxon>Chaetothyriales</taxon>
        <taxon>Herpotrichiellaceae</taxon>
        <taxon>Capronia</taxon>
    </lineage>
</organism>
<dbReference type="PROSITE" id="PS00517">
    <property type="entry name" value="RNASE_3_1"/>
    <property type="match status" value="1"/>
</dbReference>
<dbReference type="InterPro" id="IPR036389">
    <property type="entry name" value="RNase_III_sf"/>
</dbReference>
<dbReference type="HOGENOM" id="CLU_048162_0_0_1"/>
<evidence type="ECO:0000256" key="2">
    <source>
        <dbReference type="SAM" id="MobiDB-lite"/>
    </source>
</evidence>
<dbReference type="PANTHER" id="PTHR11207">
    <property type="entry name" value="RIBONUCLEASE III"/>
    <property type="match status" value="1"/>
</dbReference>
<feature type="compositionally biased region" description="Basic residues" evidence="2">
    <location>
        <begin position="7"/>
        <end position="23"/>
    </location>
</feature>
<dbReference type="GeneID" id="19159895"/>
<dbReference type="GO" id="GO:0004525">
    <property type="term" value="F:ribonuclease III activity"/>
    <property type="evidence" value="ECO:0007669"/>
    <property type="project" value="InterPro"/>
</dbReference>
<dbReference type="GO" id="GO:0006364">
    <property type="term" value="P:rRNA processing"/>
    <property type="evidence" value="ECO:0007669"/>
    <property type="project" value="TreeGrafter"/>
</dbReference>
<dbReference type="GO" id="GO:0003723">
    <property type="term" value="F:RNA binding"/>
    <property type="evidence" value="ECO:0007669"/>
    <property type="project" value="UniProtKB-KW"/>
</dbReference>
<dbReference type="GO" id="GO:0005654">
    <property type="term" value="C:nucleoplasm"/>
    <property type="evidence" value="ECO:0007669"/>
    <property type="project" value="TreeGrafter"/>
</dbReference>
<accession>W9YEJ4</accession>
<dbReference type="OrthoDB" id="2392202at2759"/>
<dbReference type="InterPro" id="IPR000999">
    <property type="entry name" value="RNase_III_dom"/>
</dbReference>
<feature type="domain" description="RNase III" evidence="3">
    <location>
        <begin position="63"/>
        <end position="167"/>
    </location>
</feature>
<dbReference type="GO" id="GO:0006369">
    <property type="term" value="P:termination of RNA polymerase II transcription"/>
    <property type="evidence" value="ECO:0007669"/>
    <property type="project" value="TreeGrafter"/>
</dbReference>
<keyword evidence="5" id="KW-1185">Reference proteome</keyword>
<gene>
    <name evidence="4" type="ORF">A1O1_05018</name>
</gene>
<dbReference type="PROSITE" id="PS50142">
    <property type="entry name" value="RNASE_3_2"/>
    <property type="match status" value="1"/>
</dbReference>
<dbReference type="Gene3D" id="1.10.1520.10">
    <property type="entry name" value="Ribonuclease III domain"/>
    <property type="match status" value="1"/>
</dbReference>
<dbReference type="Gene3D" id="3.30.160.20">
    <property type="match status" value="1"/>
</dbReference>
<comment type="caution">
    <text evidence="4">The sequence shown here is derived from an EMBL/GenBank/DDBJ whole genome shotgun (WGS) entry which is preliminary data.</text>
</comment>
<dbReference type="GO" id="GO:0034475">
    <property type="term" value="P:U4 snRNA 3'-end processing"/>
    <property type="evidence" value="ECO:0007669"/>
    <property type="project" value="TreeGrafter"/>
</dbReference>
<dbReference type="RefSeq" id="XP_007724096.1">
    <property type="nucleotide sequence ID" value="XM_007725906.1"/>
</dbReference>
<name>W9YEJ4_9EURO</name>
<dbReference type="SMART" id="SM00535">
    <property type="entry name" value="RIBOc"/>
    <property type="match status" value="1"/>
</dbReference>
<dbReference type="EMBL" id="AMWN01000004">
    <property type="protein sequence ID" value="EXJ88090.1"/>
    <property type="molecule type" value="Genomic_DNA"/>
</dbReference>
<evidence type="ECO:0000259" key="3">
    <source>
        <dbReference type="PROSITE" id="PS50142"/>
    </source>
</evidence>
<proteinExistence type="predicted"/>
<evidence type="ECO:0000313" key="4">
    <source>
        <dbReference type="EMBL" id="EXJ88090.1"/>
    </source>
</evidence>
<feature type="region of interest" description="Disordered" evidence="2">
    <location>
        <begin position="1"/>
        <end position="50"/>
    </location>
</feature>
<reference evidence="4 5" key="1">
    <citation type="submission" date="2013-03" db="EMBL/GenBank/DDBJ databases">
        <title>The Genome Sequence of Capronia coronata CBS 617.96.</title>
        <authorList>
            <consortium name="The Broad Institute Genomics Platform"/>
            <person name="Cuomo C."/>
            <person name="de Hoog S."/>
            <person name="Gorbushina A."/>
            <person name="Walker B."/>
            <person name="Young S.K."/>
            <person name="Zeng Q."/>
            <person name="Gargeya S."/>
            <person name="Fitzgerald M."/>
            <person name="Haas B."/>
            <person name="Abouelleil A."/>
            <person name="Allen A.W."/>
            <person name="Alvarado L."/>
            <person name="Arachchi H.M."/>
            <person name="Berlin A.M."/>
            <person name="Chapman S.B."/>
            <person name="Gainer-Dewar J."/>
            <person name="Goldberg J."/>
            <person name="Griggs A."/>
            <person name="Gujja S."/>
            <person name="Hansen M."/>
            <person name="Howarth C."/>
            <person name="Imamovic A."/>
            <person name="Ireland A."/>
            <person name="Larimer J."/>
            <person name="McCowan C."/>
            <person name="Murphy C."/>
            <person name="Pearson M."/>
            <person name="Poon T.W."/>
            <person name="Priest M."/>
            <person name="Roberts A."/>
            <person name="Saif S."/>
            <person name="Shea T."/>
            <person name="Sisk P."/>
            <person name="Sykes S."/>
            <person name="Wortman J."/>
            <person name="Nusbaum C."/>
            <person name="Birren B."/>
        </authorList>
    </citation>
    <scope>NUCLEOTIDE SEQUENCE [LARGE SCALE GENOMIC DNA]</scope>
    <source>
        <strain evidence="4 5">CBS 617.96</strain>
    </source>
</reference>
<dbReference type="STRING" id="1182541.W9YEJ4"/>